<keyword evidence="4" id="KW-1133">Transmembrane helix</keyword>
<reference evidence="8" key="1">
    <citation type="journal article" date="2015" name="BMC Genomics">
        <title>Draft genome of a commonly misdiagnosed multidrug resistant pathogen Candida auris.</title>
        <authorList>
            <person name="Chatterjee S."/>
            <person name="Alampalli S.V."/>
            <person name="Nageshan R.K."/>
            <person name="Chettiar S.T."/>
            <person name="Joshi S."/>
            <person name="Tatu U.S."/>
        </authorList>
    </citation>
    <scope>NUCLEOTIDE SEQUENCE [LARGE SCALE GENOMIC DNA]</scope>
    <source>
        <strain evidence="8">6684</strain>
    </source>
</reference>
<evidence type="ECO:0000256" key="1">
    <source>
        <dbReference type="ARBA" id="ARBA00007447"/>
    </source>
</evidence>
<keyword evidence="4" id="KW-0472">Membrane</keyword>
<dbReference type="VEuPathDB" id="FungiDB:CJI96_0004122"/>
<dbReference type="Gene3D" id="2.40.70.10">
    <property type="entry name" value="Acid Proteases"/>
    <property type="match status" value="2"/>
</dbReference>
<organism evidence="7 8">
    <name type="scientific">Candidozyma auris</name>
    <name type="common">Yeast</name>
    <name type="synonym">Candida auris</name>
    <dbReference type="NCBI Taxonomy" id="498019"/>
    <lineage>
        <taxon>Eukaryota</taxon>
        <taxon>Fungi</taxon>
        <taxon>Dikarya</taxon>
        <taxon>Ascomycota</taxon>
        <taxon>Saccharomycotina</taxon>
        <taxon>Pichiomycetes</taxon>
        <taxon>Metschnikowiaceae</taxon>
        <taxon>Candidozyma</taxon>
    </lineage>
</organism>
<feature type="domain" description="Peptidase A1" evidence="6">
    <location>
        <begin position="55"/>
        <end position="442"/>
    </location>
</feature>
<dbReference type="InterPro" id="IPR033121">
    <property type="entry name" value="PEPTIDASE_A1"/>
</dbReference>
<dbReference type="VEuPathDB" id="FungiDB:CJJ09_000070"/>
<comment type="caution">
    <text evidence="7">The sequence shown here is derived from an EMBL/GenBank/DDBJ whole genome shotgun (WGS) entry which is preliminary data.</text>
</comment>
<comment type="similarity">
    <text evidence="1">Belongs to the peptidase A1 family.</text>
</comment>
<feature type="signal peptide" evidence="5">
    <location>
        <begin position="1"/>
        <end position="25"/>
    </location>
</feature>
<dbReference type="VEuPathDB" id="FungiDB:CJJ07_000792"/>
<dbReference type="PROSITE" id="PS51767">
    <property type="entry name" value="PEPTIDASE_A1"/>
    <property type="match status" value="1"/>
</dbReference>
<feature type="chain" id="PRO_5005545459" description="Peptidase A1 domain-containing protein" evidence="5">
    <location>
        <begin position="26"/>
        <end position="528"/>
    </location>
</feature>
<dbReference type="VEuPathDB" id="FungiDB:CJJ09_000069"/>
<sequence length="528" mass="57491">MRLLLWLTPALASLLLDFTVHRGNSINDRAIGRQTYVKRDNVATDLRFENEKLFYITKLKVGSRGDELEVVVDTENADTWVPASDCAAPRRRIVVQLSASSSTVQGGISTLNGSYEDNIPKGEPTPISFFTTGTASGDDYPTDLPYGLNLPTVTYGMYSISDRYACTKHGSYATGLLDSYSLNSSLGLFYAASPYDSYAVGYYVNDDVSLGGHTVKQLAFAACSNTNRDIGTLGLGFAVNEVTLLGYVKHYYNLPIRLRQDGTIRKIAYSVFLNEKDHGSLLFGAVDHSKYSGQLQRVQMLNRFKIMSKTSPVLPEIALSSILGDGFSVRRRIAVSLASRNSGNTLPEAYTSELGKRLNGTLNSYGYWAVSCDLQDVDDKIVFDFSGAKIKVPVSDLVVESESGSSCFLNIRTDEMFPSLGDSFLRNAYVVYDMEDYEVALAQAADGSSEVNIEEISNAIPSAVAAEGFNDTSVDYYLNYTGTLWETFAADDASITSLFSSLSKGMAPAGAVGPIFSVLSALCAMLFF</sequence>
<keyword evidence="4" id="KW-0812">Transmembrane</keyword>
<dbReference type="VEuPathDB" id="FungiDB:QG37_00095"/>
<dbReference type="VEuPathDB" id="FungiDB:CJI97_004109"/>
<accession>A0A0L0P8M6</accession>
<dbReference type="VEuPathDB" id="FungiDB:CJI96_0002567"/>
<dbReference type="Proteomes" id="UP000037122">
    <property type="component" value="Unassembled WGS sequence"/>
</dbReference>
<evidence type="ECO:0000256" key="5">
    <source>
        <dbReference type="SAM" id="SignalP"/>
    </source>
</evidence>
<dbReference type="VEuPathDB" id="FungiDB:B9J08_003912"/>
<keyword evidence="5" id="KW-0732">Signal</keyword>
<dbReference type="PANTHER" id="PTHR47966">
    <property type="entry name" value="BETA-SITE APP-CLEAVING ENZYME, ISOFORM A-RELATED"/>
    <property type="match status" value="1"/>
</dbReference>
<gene>
    <name evidence="7" type="ORF">QG37_00095</name>
</gene>
<dbReference type="EMBL" id="LGST01000002">
    <property type="protein sequence ID" value="KNE02722.1"/>
    <property type="molecule type" value="Genomic_DNA"/>
</dbReference>
<evidence type="ECO:0000256" key="4">
    <source>
        <dbReference type="SAM" id="Phobius"/>
    </source>
</evidence>
<evidence type="ECO:0000313" key="8">
    <source>
        <dbReference type="Proteomes" id="UP000037122"/>
    </source>
</evidence>
<feature type="disulfide bond" evidence="3">
    <location>
        <begin position="372"/>
        <end position="407"/>
    </location>
</feature>
<dbReference type="GO" id="GO:0004190">
    <property type="term" value="F:aspartic-type endopeptidase activity"/>
    <property type="evidence" value="ECO:0007669"/>
    <property type="project" value="InterPro"/>
</dbReference>
<protein>
    <recommendedName>
        <fullName evidence="6">Peptidase A1 domain-containing protein</fullName>
    </recommendedName>
</protein>
<feature type="transmembrane region" description="Helical" evidence="4">
    <location>
        <begin position="506"/>
        <end position="527"/>
    </location>
</feature>
<name>A0A0L0P8M6_CANAR</name>
<keyword evidence="2 3" id="KW-1015">Disulfide bond</keyword>
<dbReference type="InterPro" id="IPR021109">
    <property type="entry name" value="Peptidase_aspartic_dom_sf"/>
</dbReference>
<dbReference type="Pfam" id="PF00026">
    <property type="entry name" value="Asp"/>
    <property type="match status" value="2"/>
</dbReference>
<dbReference type="GO" id="GO:0006508">
    <property type="term" value="P:proteolysis"/>
    <property type="evidence" value="ECO:0007669"/>
    <property type="project" value="InterPro"/>
</dbReference>
<dbReference type="PANTHER" id="PTHR47966:SF65">
    <property type="entry name" value="ASPARTIC-TYPE ENDOPEPTIDASE"/>
    <property type="match status" value="1"/>
</dbReference>
<dbReference type="SMR" id="A0A0L0P8M6"/>
<dbReference type="AlphaFoldDB" id="A0A0L0P8M6"/>
<evidence type="ECO:0000259" key="6">
    <source>
        <dbReference type="PROSITE" id="PS51767"/>
    </source>
</evidence>
<dbReference type="SUPFAM" id="SSF50630">
    <property type="entry name" value="Acid proteases"/>
    <property type="match status" value="1"/>
</dbReference>
<dbReference type="PRINTS" id="PR00792">
    <property type="entry name" value="PEPSIN"/>
</dbReference>
<evidence type="ECO:0000256" key="2">
    <source>
        <dbReference type="ARBA" id="ARBA00023157"/>
    </source>
</evidence>
<dbReference type="InterPro" id="IPR001461">
    <property type="entry name" value="Aspartic_peptidase_A1"/>
</dbReference>
<feature type="disulfide bond" evidence="3">
    <location>
        <begin position="86"/>
        <end position="166"/>
    </location>
</feature>
<evidence type="ECO:0000313" key="7">
    <source>
        <dbReference type="EMBL" id="KNE02722.1"/>
    </source>
</evidence>
<proteinExistence type="inferred from homology"/>
<evidence type="ECO:0000256" key="3">
    <source>
        <dbReference type="PIRSR" id="PIRSR601461-2"/>
    </source>
</evidence>